<dbReference type="PANTHER" id="PTHR46060">
    <property type="entry name" value="MARINER MOS1 TRANSPOSASE-LIKE PROTEIN"/>
    <property type="match status" value="1"/>
</dbReference>
<dbReference type="EMBL" id="BMAU01021338">
    <property type="protein sequence ID" value="GFY16168.1"/>
    <property type="molecule type" value="Genomic_DNA"/>
</dbReference>
<sequence length="114" mass="13292">MEKRAVIKLYTKLRKSASETYPLMKQIYGDCCLSRSNVFLQHKRFLVRSEAVKDDRHSGRSISYRVPEIIEKKQNFVVNDLCESLRMLADSLNTNKETIRTILHKNLGKTKVFA</sequence>
<dbReference type="PANTHER" id="PTHR46060:SF3">
    <property type="entry name" value="PROTEIN GVQW3"/>
    <property type="match status" value="1"/>
</dbReference>
<name>A0A8X6SR81_TRICX</name>
<organism evidence="1 2">
    <name type="scientific">Trichonephila clavipes</name>
    <name type="common">Golden silk orbweaver</name>
    <name type="synonym">Nephila clavipes</name>
    <dbReference type="NCBI Taxonomy" id="2585209"/>
    <lineage>
        <taxon>Eukaryota</taxon>
        <taxon>Metazoa</taxon>
        <taxon>Ecdysozoa</taxon>
        <taxon>Arthropoda</taxon>
        <taxon>Chelicerata</taxon>
        <taxon>Arachnida</taxon>
        <taxon>Araneae</taxon>
        <taxon>Araneomorphae</taxon>
        <taxon>Entelegynae</taxon>
        <taxon>Araneoidea</taxon>
        <taxon>Nephilidae</taxon>
        <taxon>Trichonephila</taxon>
    </lineage>
</organism>
<evidence type="ECO:0000313" key="2">
    <source>
        <dbReference type="Proteomes" id="UP000887159"/>
    </source>
</evidence>
<proteinExistence type="predicted"/>
<dbReference type="Gene3D" id="1.10.10.1450">
    <property type="match status" value="1"/>
</dbReference>
<reference evidence="1" key="1">
    <citation type="submission" date="2020-08" db="EMBL/GenBank/DDBJ databases">
        <title>Multicomponent nature underlies the extraordinary mechanical properties of spider dragline silk.</title>
        <authorList>
            <person name="Kono N."/>
            <person name="Nakamura H."/>
            <person name="Mori M."/>
            <person name="Yoshida Y."/>
            <person name="Ohtoshi R."/>
            <person name="Malay A.D."/>
            <person name="Moran D.A.P."/>
            <person name="Tomita M."/>
            <person name="Numata K."/>
            <person name="Arakawa K."/>
        </authorList>
    </citation>
    <scope>NUCLEOTIDE SEQUENCE</scope>
</reference>
<dbReference type="InterPro" id="IPR052709">
    <property type="entry name" value="Transposase-MT_Hybrid"/>
</dbReference>
<evidence type="ECO:0000313" key="1">
    <source>
        <dbReference type="EMBL" id="GFY16168.1"/>
    </source>
</evidence>
<accession>A0A8X6SR81</accession>
<gene>
    <name evidence="1" type="primary">GVQW3</name>
    <name evidence="1" type="ORF">TNCV_2348131</name>
</gene>
<dbReference type="Proteomes" id="UP000887159">
    <property type="component" value="Unassembled WGS sequence"/>
</dbReference>
<dbReference type="AlphaFoldDB" id="A0A8X6SR81"/>
<keyword evidence="2" id="KW-1185">Reference proteome</keyword>
<comment type="caution">
    <text evidence="1">The sequence shown here is derived from an EMBL/GenBank/DDBJ whole genome shotgun (WGS) entry which is preliminary data.</text>
</comment>
<protein>
    <submittedName>
        <fullName evidence="1">Protein GVQW3</fullName>
    </submittedName>
</protein>